<accession>A0A6G0TW25</accession>
<dbReference type="GO" id="GO:0000408">
    <property type="term" value="C:EKC/KEOPS complex"/>
    <property type="evidence" value="ECO:0007669"/>
    <property type="project" value="UniProtKB-ARBA"/>
</dbReference>
<evidence type="ECO:0000256" key="9">
    <source>
        <dbReference type="ARBA" id="ARBA00022737"/>
    </source>
</evidence>
<comment type="caution">
    <text evidence="19">The sequence shown here is derived from an EMBL/GenBank/DDBJ whole genome shotgun (WGS) entry which is preliminary data.</text>
</comment>
<dbReference type="GO" id="GO:0043161">
    <property type="term" value="P:proteasome-mediated ubiquitin-dependent protein catabolic process"/>
    <property type="evidence" value="ECO:0007669"/>
    <property type="project" value="TreeGrafter"/>
</dbReference>
<evidence type="ECO:0000313" key="20">
    <source>
        <dbReference type="Proteomes" id="UP000475862"/>
    </source>
</evidence>
<dbReference type="EC" id="2.7.11.1" evidence="3"/>
<dbReference type="Pfam" id="PF00069">
    <property type="entry name" value="Pkinase"/>
    <property type="match status" value="1"/>
</dbReference>
<evidence type="ECO:0000256" key="4">
    <source>
        <dbReference type="ARBA" id="ARBA00014932"/>
    </source>
</evidence>
<dbReference type="InterPro" id="IPR019585">
    <property type="entry name" value="Rpn7/CSN1"/>
</dbReference>
<evidence type="ECO:0000313" key="19">
    <source>
        <dbReference type="EMBL" id="KAE9539948.1"/>
    </source>
</evidence>
<name>A0A6G0TW25_APHGL</name>
<dbReference type="GO" id="GO:0005524">
    <property type="term" value="F:ATP binding"/>
    <property type="evidence" value="ECO:0007669"/>
    <property type="project" value="UniProtKB-KW"/>
</dbReference>
<dbReference type="FunFam" id="3.30.200.20:FF:000201">
    <property type="entry name" value="TP53-regulating kinase isoform X1"/>
    <property type="match status" value="1"/>
</dbReference>
<keyword evidence="11" id="KW-0418">Kinase</keyword>
<dbReference type="InterPro" id="IPR001611">
    <property type="entry name" value="Leu-rich_rpt"/>
</dbReference>
<evidence type="ECO:0000256" key="1">
    <source>
        <dbReference type="ARBA" id="ARBA00005717"/>
    </source>
</evidence>
<dbReference type="SMART" id="SM00220">
    <property type="entry name" value="S_TKc"/>
    <property type="match status" value="1"/>
</dbReference>
<evidence type="ECO:0000256" key="15">
    <source>
        <dbReference type="ARBA" id="ARBA00048679"/>
    </source>
</evidence>
<dbReference type="Proteomes" id="UP000475862">
    <property type="component" value="Unassembled WGS sequence"/>
</dbReference>
<evidence type="ECO:0000259" key="17">
    <source>
        <dbReference type="PROSITE" id="PS50011"/>
    </source>
</evidence>
<keyword evidence="13" id="KW-0647">Proteasome</keyword>
<feature type="region of interest" description="Disordered" evidence="16">
    <location>
        <begin position="1"/>
        <end position="22"/>
    </location>
</feature>
<evidence type="ECO:0000256" key="8">
    <source>
        <dbReference type="ARBA" id="ARBA00022694"/>
    </source>
</evidence>
<dbReference type="Gene3D" id="1.10.510.10">
    <property type="entry name" value="Transferase(Phosphotransferase) domain 1"/>
    <property type="match status" value="1"/>
</dbReference>
<dbReference type="PROSITE" id="PS50250">
    <property type="entry name" value="PCI"/>
    <property type="match status" value="1"/>
</dbReference>
<keyword evidence="10" id="KW-0547">Nucleotide-binding</keyword>
<protein>
    <recommendedName>
        <fullName evidence="4">26S proteasome non-ATPase regulatory subunit 6</fullName>
        <ecNumber evidence="3">2.7.11.1</ecNumber>
    </recommendedName>
</protein>
<dbReference type="Gene3D" id="1.25.40.570">
    <property type="match status" value="1"/>
</dbReference>
<dbReference type="PROSITE" id="PS50011">
    <property type="entry name" value="PROTEIN_KINASE_DOM"/>
    <property type="match status" value="1"/>
</dbReference>
<dbReference type="Pfam" id="PF12799">
    <property type="entry name" value="LRR_4"/>
    <property type="match status" value="1"/>
</dbReference>
<dbReference type="OrthoDB" id="1452at2759"/>
<dbReference type="PANTHER" id="PTHR14145:SF1">
    <property type="entry name" value="26S PROTEASOME NON-ATPASE REGULATORY SUBUNIT 6"/>
    <property type="match status" value="1"/>
</dbReference>
<dbReference type="PANTHER" id="PTHR14145">
    <property type="entry name" value="26S PROTESOME SUBUNIT 6"/>
    <property type="match status" value="1"/>
</dbReference>
<dbReference type="InterPro" id="IPR003591">
    <property type="entry name" value="Leu-rich_rpt_typical-subtyp"/>
</dbReference>
<keyword evidence="7" id="KW-0808">Transferase</keyword>
<dbReference type="Gene3D" id="3.80.10.10">
    <property type="entry name" value="Ribonuclease Inhibitor"/>
    <property type="match status" value="1"/>
</dbReference>
<sequence>MDTNETDGANGNVETKKIEEEGTERVDENGVKYIIYEENQVEIDENAEELDLNHQRLDKIENFENMLSLRSLCLRWNHIKKIENIQMLVSLNELDLYDNQITKIENLSSLVNLKVLDLSFNRIKEIEGLEQLINLEKLYLSSNRITKITNVNHLLNLQMLELGDNKIKINDNQINDWNNVQILENLKKLETIYLEHNPLSKDISDSIVSSEKWTFFVFGVTIFKTSTSLSSSSKVERSLTQAKDYQDQPLAQKSGLTVKENIPVIDCNSHTYFIPIMELYKQGAESKIFTTMYSDRKAIVKERFSRQYRNKLLDLNIRKERTKAEAKAILKCKQGGIATPVIYSLDLNDYKIIMEYINGQTVNEYLTNMKDKKLDDDGNLKKLLMNIGSVIGKMHSLGVFHGDLTTSNIIKKDDDTLVLIDFGLSHFNPSVEDKAVDLYVLERAFISTHSYFEHLFPVILDGYKDAYELDVQGVVNQSNMDIAEGVTPAYLKLAQIKFCLTLPQFKNDPDLISSLLAGIVQNNMAPYYKEVCTDLSWKFDQTLYDKMAANNAKRMAELEQEKNPTMVDDDDPVSGIWQAKLLYLCSIGDREEATKLAESKLEEKNVPKSQQIDTVFALFRVAYFHGCDIPAMKKAIDKATELIEGGSGGDWSARNKLKAYDGIWSLAIRDFNRAAKLFVDVVPTFESYELADFSTIIKYTVYSSMIAFPRYELKKTLMHHGVMAQALNSDSKELKDYFVSLYEGQYSKFLVYLARIEKNMKQDPLLHPHYKYYVQEMRLLAYKQILQAYRSLSLDYMAESFGVTKQFVEKEVARFAAAGRLTCKIDHVAGAVVTSSTSKCSLQLGAPESRLERGILYQTTVKKGDILLNRLKKLARVMDF</sequence>
<dbReference type="InterPro" id="IPR025875">
    <property type="entry name" value="Leu-rich_rpt_4"/>
</dbReference>
<dbReference type="AlphaFoldDB" id="A0A6G0TW25"/>
<dbReference type="SUPFAM" id="SSF56112">
    <property type="entry name" value="Protein kinase-like (PK-like)"/>
    <property type="match status" value="1"/>
</dbReference>
<comment type="similarity">
    <text evidence="1">Belongs to the proteasome subunit S10 family.</text>
</comment>
<evidence type="ECO:0000256" key="14">
    <source>
        <dbReference type="ARBA" id="ARBA00047899"/>
    </source>
</evidence>
<dbReference type="InterPro" id="IPR049549">
    <property type="entry name" value="RPN7_PSMD6_C"/>
</dbReference>
<evidence type="ECO:0000256" key="2">
    <source>
        <dbReference type="ARBA" id="ARBA00010630"/>
    </source>
</evidence>
<dbReference type="Gene3D" id="3.30.200.20">
    <property type="entry name" value="Phosphorylase Kinase, domain 1"/>
    <property type="match status" value="1"/>
</dbReference>
<evidence type="ECO:0000256" key="11">
    <source>
        <dbReference type="ARBA" id="ARBA00022777"/>
    </source>
</evidence>
<dbReference type="InterPro" id="IPR000719">
    <property type="entry name" value="Prot_kinase_dom"/>
</dbReference>
<dbReference type="InterPro" id="IPR036390">
    <property type="entry name" value="WH_DNA-bd_sf"/>
</dbReference>
<dbReference type="Pfam" id="PF10602">
    <property type="entry name" value="RPN7"/>
    <property type="match status" value="1"/>
</dbReference>
<feature type="domain" description="Protein kinase" evidence="17">
    <location>
        <begin position="274"/>
        <end position="566"/>
    </location>
</feature>
<dbReference type="InterPro" id="IPR032675">
    <property type="entry name" value="LRR_dom_sf"/>
</dbReference>
<feature type="compositionally biased region" description="Polar residues" evidence="16">
    <location>
        <begin position="1"/>
        <end position="13"/>
    </location>
</feature>
<dbReference type="InterPro" id="IPR011009">
    <property type="entry name" value="Kinase-like_dom_sf"/>
</dbReference>
<dbReference type="GO" id="GO:0005838">
    <property type="term" value="C:proteasome regulatory particle"/>
    <property type="evidence" value="ECO:0007669"/>
    <property type="project" value="TreeGrafter"/>
</dbReference>
<evidence type="ECO:0000256" key="13">
    <source>
        <dbReference type="ARBA" id="ARBA00022942"/>
    </source>
</evidence>
<comment type="catalytic activity">
    <reaction evidence="15">
        <text>L-seryl-[protein] + ATP = O-phospho-L-seryl-[protein] + ADP + H(+)</text>
        <dbReference type="Rhea" id="RHEA:17989"/>
        <dbReference type="Rhea" id="RHEA-COMP:9863"/>
        <dbReference type="Rhea" id="RHEA-COMP:11604"/>
        <dbReference type="ChEBI" id="CHEBI:15378"/>
        <dbReference type="ChEBI" id="CHEBI:29999"/>
        <dbReference type="ChEBI" id="CHEBI:30616"/>
        <dbReference type="ChEBI" id="CHEBI:83421"/>
        <dbReference type="ChEBI" id="CHEBI:456216"/>
        <dbReference type="EC" id="2.7.11.1"/>
    </reaction>
</comment>
<keyword evidence="6" id="KW-0433">Leucine-rich repeat</keyword>
<dbReference type="SUPFAM" id="SSF52058">
    <property type="entry name" value="L domain-like"/>
    <property type="match status" value="1"/>
</dbReference>
<dbReference type="NCBIfam" id="TIGR03724">
    <property type="entry name" value="arch_bud32"/>
    <property type="match status" value="1"/>
</dbReference>
<evidence type="ECO:0000256" key="16">
    <source>
        <dbReference type="SAM" id="MobiDB-lite"/>
    </source>
</evidence>
<dbReference type="PROSITE" id="PS51450">
    <property type="entry name" value="LRR"/>
    <property type="match status" value="4"/>
</dbReference>
<dbReference type="SUPFAM" id="SSF46785">
    <property type="entry name" value="Winged helix' DNA-binding domain"/>
    <property type="match status" value="1"/>
</dbReference>
<dbReference type="InterPro" id="IPR022495">
    <property type="entry name" value="Bud32"/>
</dbReference>
<evidence type="ECO:0000256" key="12">
    <source>
        <dbReference type="ARBA" id="ARBA00022840"/>
    </source>
</evidence>
<dbReference type="InterPro" id="IPR000717">
    <property type="entry name" value="PCI_dom"/>
</dbReference>
<keyword evidence="5" id="KW-0723">Serine/threonine-protein kinase</keyword>
<organism evidence="19 20">
    <name type="scientific">Aphis glycines</name>
    <name type="common">Soybean aphid</name>
    <dbReference type="NCBI Taxonomy" id="307491"/>
    <lineage>
        <taxon>Eukaryota</taxon>
        <taxon>Metazoa</taxon>
        <taxon>Ecdysozoa</taxon>
        <taxon>Arthropoda</taxon>
        <taxon>Hexapoda</taxon>
        <taxon>Insecta</taxon>
        <taxon>Pterygota</taxon>
        <taxon>Neoptera</taxon>
        <taxon>Paraneoptera</taxon>
        <taxon>Hemiptera</taxon>
        <taxon>Sternorrhyncha</taxon>
        <taxon>Aphidomorpha</taxon>
        <taxon>Aphidoidea</taxon>
        <taxon>Aphididae</taxon>
        <taxon>Aphidini</taxon>
        <taxon>Aphis</taxon>
        <taxon>Aphis</taxon>
    </lineage>
</organism>
<dbReference type="SMART" id="SM00088">
    <property type="entry name" value="PINT"/>
    <property type="match status" value="1"/>
</dbReference>
<evidence type="ECO:0000259" key="18">
    <source>
        <dbReference type="PROSITE" id="PS50250"/>
    </source>
</evidence>
<keyword evidence="8" id="KW-0819">tRNA processing</keyword>
<dbReference type="InterPro" id="IPR045135">
    <property type="entry name" value="Rpn7_N"/>
</dbReference>
<keyword evidence="20" id="KW-1185">Reference proteome</keyword>
<comment type="similarity">
    <text evidence="2">Belongs to the protein kinase superfamily. BUD32 family.</text>
</comment>
<dbReference type="FunFam" id="1.25.40.570:FF:000005">
    <property type="entry name" value="26S proteasome regulatory subunit N7"/>
    <property type="match status" value="1"/>
</dbReference>
<reference evidence="19 20" key="1">
    <citation type="submission" date="2019-08" db="EMBL/GenBank/DDBJ databases">
        <title>The genome of the soybean aphid Biotype 1, its phylome, world population structure and adaptation to the North American continent.</title>
        <authorList>
            <person name="Giordano R."/>
            <person name="Donthu R.K."/>
            <person name="Hernandez A.G."/>
            <person name="Wright C.L."/>
            <person name="Zimin A.V."/>
        </authorList>
    </citation>
    <scope>NUCLEOTIDE SEQUENCE [LARGE SCALE GENOMIC DNA]</scope>
    <source>
        <tissue evidence="19">Whole aphids</tissue>
    </source>
</reference>
<dbReference type="GO" id="GO:0008033">
    <property type="term" value="P:tRNA processing"/>
    <property type="evidence" value="ECO:0007669"/>
    <property type="project" value="UniProtKB-KW"/>
</dbReference>
<dbReference type="SMART" id="SM00365">
    <property type="entry name" value="LRR_SD22"/>
    <property type="match status" value="7"/>
</dbReference>
<comment type="catalytic activity">
    <reaction evidence="14">
        <text>L-threonyl-[protein] + ATP = O-phospho-L-threonyl-[protein] + ADP + H(+)</text>
        <dbReference type="Rhea" id="RHEA:46608"/>
        <dbReference type="Rhea" id="RHEA-COMP:11060"/>
        <dbReference type="Rhea" id="RHEA-COMP:11605"/>
        <dbReference type="ChEBI" id="CHEBI:15378"/>
        <dbReference type="ChEBI" id="CHEBI:30013"/>
        <dbReference type="ChEBI" id="CHEBI:30616"/>
        <dbReference type="ChEBI" id="CHEBI:61977"/>
        <dbReference type="ChEBI" id="CHEBI:456216"/>
        <dbReference type="EC" id="2.7.11.1"/>
    </reaction>
</comment>
<keyword evidence="12" id="KW-0067">ATP-binding</keyword>
<evidence type="ECO:0000256" key="10">
    <source>
        <dbReference type="ARBA" id="ARBA00022741"/>
    </source>
</evidence>
<evidence type="ECO:0000256" key="6">
    <source>
        <dbReference type="ARBA" id="ARBA00022614"/>
    </source>
</evidence>
<dbReference type="EMBL" id="VYZN01000014">
    <property type="protein sequence ID" value="KAE9539948.1"/>
    <property type="molecule type" value="Genomic_DNA"/>
</dbReference>
<evidence type="ECO:0000256" key="3">
    <source>
        <dbReference type="ARBA" id="ARBA00012513"/>
    </source>
</evidence>
<feature type="domain" description="PCI" evidence="18">
    <location>
        <begin position="670"/>
        <end position="839"/>
    </location>
</feature>
<proteinExistence type="inferred from homology"/>
<evidence type="ECO:0000256" key="7">
    <source>
        <dbReference type="ARBA" id="ARBA00022679"/>
    </source>
</evidence>
<dbReference type="Pfam" id="PF21154">
    <property type="entry name" value="RPN7_PSMD6_C"/>
    <property type="match status" value="1"/>
</dbReference>
<gene>
    <name evidence="19" type="ORF">AGLY_005200</name>
</gene>
<evidence type="ECO:0000256" key="5">
    <source>
        <dbReference type="ARBA" id="ARBA00022527"/>
    </source>
</evidence>
<dbReference type="GO" id="GO:0004674">
    <property type="term" value="F:protein serine/threonine kinase activity"/>
    <property type="evidence" value="ECO:0007669"/>
    <property type="project" value="UniProtKB-KW"/>
</dbReference>
<keyword evidence="9" id="KW-0677">Repeat</keyword>
<dbReference type="SMART" id="SM00369">
    <property type="entry name" value="LRR_TYP"/>
    <property type="match status" value="5"/>
</dbReference>
<dbReference type="Pfam" id="PF01399">
    <property type="entry name" value="PCI"/>
    <property type="match status" value="1"/>
</dbReference>